<dbReference type="AlphaFoldDB" id="J1H2W1"/>
<dbReference type="PANTHER" id="PTHR21090:SF5">
    <property type="entry name" value="PENTAFUNCTIONAL AROM POLYPEPTIDE"/>
    <property type="match status" value="1"/>
</dbReference>
<dbReference type="HAMAP" id="MF_00210">
    <property type="entry name" value="EPSP_synth"/>
    <property type="match status" value="1"/>
</dbReference>
<feature type="region of interest" description="Disordered" evidence="8">
    <location>
        <begin position="243"/>
        <end position="296"/>
    </location>
</feature>
<keyword evidence="4 7" id="KW-0808">Transferase</keyword>
<evidence type="ECO:0000256" key="8">
    <source>
        <dbReference type="SAM" id="MobiDB-lite"/>
    </source>
</evidence>
<dbReference type="OrthoDB" id="9809920at2"/>
<name>J1H2W1_9ACTO</name>
<comment type="catalytic activity">
    <reaction evidence="6">
        <text>3-phosphoshikimate + phosphoenolpyruvate = 5-O-(1-carboxyvinyl)-3-phosphoshikimate + phosphate</text>
        <dbReference type="Rhea" id="RHEA:21256"/>
        <dbReference type="ChEBI" id="CHEBI:43474"/>
        <dbReference type="ChEBI" id="CHEBI:57701"/>
        <dbReference type="ChEBI" id="CHEBI:58702"/>
        <dbReference type="ChEBI" id="CHEBI:145989"/>
        <dbReference type="EC" id="2.5.1.19"/>
    </reaction>
    <physiologicalReaction direction="left-to-right" evidence="6">
        <dbReference type="Rhea" id="RHEA:21257"/>
    </physiologicalReaction>
</comment>
<comment type="function">
    <text evidence="7">Catalyzes the transfer of the enolpyruvyl moiety of phosphoenolpyruvate (PEP) to the 5-hydroxyl of shikimate-3-phosphate (S3P) to produce enolpyruvyl shikimate-3-phosphate and inorganic phosphate.</text>
</comment>
<dbReference type="EMBL" id="AKFT01000175">
    <property type="protein sequence ID" value="EJF39588.1"/>
    <property type="molecule type" value="Genomic_DNA"/>
</dbReference>
<keyword evidence="5 7" id="KW-0057">Aromatic amino acid biosynthesis</keyword>
<evidence type="ECO:0000256" key="7">
    <source>
        <dbReference type="HAMAP-Rule" id="MF_00210"/>
    </source>
</evidence>
<evidence type="ECO:0000256" key="1">
    <source>
        <dbReference type="ARBA" id="ARBA00004811"/>
    </source>
</evidence>
<dbReference type="Proteomes" id="UP000002941">
    <property type="component" value="Unassembled WGS sequence"/>
</dbReference>
<dbReference type="InterPro" id="IPR036968">
    <property type="entry name" value="Enolpyruvate_Tfrase_sf"/>
</dbReference>
<dbReference type="RefSeq" id="WP_008732619.1">
    <property type="nucleotide sequence ID" value="NZ_AKFT01000175.1"/>
</dbReference>
<evidence type="ECO:0000256" key="2">
    <source>
        <dbReference type="ARBA" id="ARBA00009948"/>
    </source>
</evidence>
<dbReference type="GO" id="GO:0003866">
    <property type="term" value="F:3-phosphoshikimate 1-carboxyvinyltransferase activity"/>
    <property type="evidence" value="ECO:0007669"/>
    <property type="project" value="UniProtKB-UniRule"/>
</dbReference>
<reference evidence="10 11" key="1">
    <citation type="submission" date="2012-05" db="EMBL/GenBank/DDBJ databases">
        <authorList>
            <person name="Harkins D.M."/>
            <person name="Madupu R."/>
            <person name="Durkin A.S."/>
            <person name="Torralba M."/>
            <person name="Methe B."/>
            <person name="Sutton G.G."/>
            <person name="Nelson K.E."/>
        </authorList>
    </citation>
    <scope>NUCLEOTIDE SEQUENCE [LARGE SCALE GENOMIC DNA]</scope>
    <source>
        <strain evidence="10 11">F0489</strain>
    </source>
</reference>
<keyword evidence="7" id="KW-0963">Cytoplasm</keyword>
<feature type="binding site" evidence="7">
    <location>
        <position position="32"/>
    </location>
    <ligand>
        <name>3-phosphoshikimate</name>
        <dbReference type="ChEBI" id="CHEBI:145989"/>
    </ligand>
</feature>
<dbReference type="InterPro" id="IPR001986">
    <property type="entry name" value="Enolpyruvate_Tfrase_dom"/>
</dbReference>
<feature type="binding site" evidence="7">
    <location>
        <position position="481"/>
    </location>
    <ligand>
        <name>phosphoenolpyruvate</name>
        <dbReference type="ChEBI" id="CHEBI:58702"/>
    </ligand>
</feature>
<evidence type="ECO:0000313" key="11">
    <source>
        <dbReference type="Proteomes" id="UP000002941"/>
    </source>
</evidence>
<feature type="binding site" evidence="7">
    <location>
        <position position="37"/>
    </location>
    <ligand>
        <name>3-phosphoshikimate</name>
        <dbReference type="ChEBI" id="CHEBI:145989"/>
    </ligand>
</feature>
<dbReference type="InterPro" id="IPR006264">
    <property type="entry name" value="EPSP_synthase"/>
</dbReference>
<feature type="compositionally biased region" description="Basic and acidic residues" evidence="8">
    <location>
        <begin position="174"/>
        <end position="188"/>
    </location>
</feature>
<feature type="binding site" evidence="7">
    <location>
        <position position="111"/>
    </location>
    <ligand>
        <name>phosphoenolpyruvate</name>
        <dbReference type="ChEBI" id="CHEBI:58702"/>
    </ligand>
</feature>
<feature type="binding site" evidence="7">
    <location>
        <position position="197"/>
    </location>
    <ligand>
        <name>3-phosphoshikimate</name>
        <dbReference type="ChEBI" id="CHEBI:145989"/>
    </ligand>
</feature>
<evidence type="ECO:0000256" key="3">
    <source>
        <dbReference type="ARBA" id="ARBA00022605"/>
    </source>
</evidence>
<dbReference type="PROSITE" id="PS00885">
    <property type="entry name" value="EPSP_SYNTHASE_2"/>
    <property type="match status" value="1"/>
</dbReference>
<gene>
    <name evidence="7" type="primary">aroA</name>
    <name evidence="10" type="ORF">HMPREF1318_1756</name>
</gene>
<dbReference type="InterPro" id="IPR013792">
    <property type="entry name" value="RNA3'P_cycl/enolpyr_Trfase_a/b"/>
</dbReference>
<comment type="subunit">
    <text evidence="7">Monomer.</text>
</comment>
<dbReference type="GO" id="GO:0008652">
    <property type="term" value="P:amino acid biosynthetic process"/>
    <property type="evidence" value="ECO:0007669"/>
    <property type="project" value="UniProtKB-KW"/>
</dbReference>
<feature type="binding site" evidence="7">
    <location>
        <position position="199"/>
    </location>
    <ligand>
        <name>3-phosphoshikimate</name>
        <dbReference type="ChEBI" id="CHEBI:145989"/>
    </ligand>
</feature>
<dbReference type="SUPFAM" id="SSF55205">
    <property type="entry name" value="EPT/RTPC-like"/>
    <property type="match status" value="1"/>
</dbReference>
<comment type="pathway">
    <text evidence="1 7">Metabolic intermediate biosynthesis; chorismate biosynthesis; chorismate from D-erythrose 4-phosphate and phosphoenolpyruvate: step 6/7.</text>
</comment>
<feature type="binding site" evidence="7">
    <location>
        <position position="456"/>
    </location>
    <ligand>
        <name>phosphoenolpyruvate</name>
        <dbReference type="ChEBI" id="CHEBI:58702"/>
    </ligand>
</feature>
<evidence type="ECO:0000256" key="6">
    <source>
        <dbReference type="ARBA" id="ARBA00044633"/>
    </source>
</evidence>
<feature type="binding site" evidence="7">
    <location>
        <position position="411"/>
    </location>
    <ligand>
        <name>phosphoenolpyruvate</name>
        <dbReference type="ChEBI" id="CHEBI:58702"/>
    </ligand>
</feature>
<dbReference type="GO" id="GO:0009423">
    <property type="term" value="P:chorismate biosynthetic process"/>
    <property type="evidence" value="ECO:0007669"/>
    <property type="project" value="UniProtKB-UniRule"/>
</dbReference>
<evidence type="ECO:0000259" key="9">
    <source>
        <dbReference type="Pfam" id="PF00275"/>
    </source>
</evidence>
<protein>
    <recommendedName>
        <fullName evidence="7">3-phosphoshikimate 1-carboxyvinyltransferase</fullName>
        <ecNumber evidence="7">2.5.1.19</ecNumber>
    </recommendedName>
    <alternativeName>
        <fullName evidence="7">5-enolpyruvylshikimate-3-phosphate synthase</fullName>
        <shortName evidence="7">EPSP synthase</shortName>
        <shortName evidence="7">EPSPS</shortName>
    </alternativeName>
</protein>
<dbReference type="PATRIC" id="fig|1125718.3.peg.2155"/>
<feature type="binding site" evidence="7">
    <location>
        <position position="139"/>
    </location>
    <ligand>
        <name>phosphoenolpyruvate</name>
        <dbReference type="ChEBI" id="CHEBI:58702"/>
    </ligand>
</feature>
<dbReference type="PANTHER" id="PTHR21090">
    <property type="entry name" value="AROM/DEHYDROQUINATE SYNTHASE"/>
    <property type="match status" value="1"/>
</dbReference>
<feature type="compositionally biased region" description="Low complexity" evidence="8">
    <location>
        <begin position="260"/>
        <end position="273"/>
    </location>
</feature>
<comment type="caution">
    <text evidence="7">Lacks conserved residue(s) required for the propagation of feature annotation.</text>
</comment>
<comment type="subcellular location">
    <subcellularLocation>
        <location evidence="7">Cytoplasm</location>
    </subcellularLocation>
</comment>
<feature type="binding site" evidence="7">
    <location>
        <position position="377"/>
    </location>
    <ligand>
        <name>3-phosphoshikimate</name>
        <dbReference type="ChEBI" id="CHEBI:145989"/>
    </ligand>
</feature>
<dbReference type="Pfam" id="PF00275">
    <property type="entry name" value="EPSP_synthase"/>
    <property type="match status" value="2"/>
</dbReference>
<feature type="compositionally biased region" description="Acidic residues" evidence="8">
    <location>
        <begin position="245"/>
        <end position="254"/>
    </location>
</feature>
<dbReference type="UniPathway" id="UPA00053">
    <property type="reaction ID" value="UER00089"/>
</dbReference>
<keyword evidence="3 7" id="KW-0028">Amino-acid biosynthesis</keyword>
<dbReference type="Gene3D" id="3.65.10.10">
    <property type="entry name" value="Enolpyruvate transferase domain"/>
    <property type="match status" value="2"/>
</dbReference>
<feature type="region of interest" description="Disordered" evidence="8">
    <location>
        <begin position="1"/>
        <end position="21"/>
    </location>
</feature>
<dbReference type="eggNOG" id="COG0128">
    <property type="taxonomic scope" value="Bacteria"/>
</dbReference>
<dbReference type="InterPro" id="IPR023193">
    <property type="entry name" value="EPSP_synthase_CS"/>
</dbReference>
<dbReference type="GO" id="GO:0009073">
    <property type="term" value="P:aromatic amino acid family biosynthetic process"/>
    <property type="evidence" value="ECO:0007669"/>
    <property type="project" value="UniProtKB-KW"/>
</dbReference>
<evidence type="ECO:0000256" key="4">
    <source>
        <dbReference type="ARBA" id="ARBA00022679"/>
    </source>
</evidence>
<feature type="binding site" evidence="7">
    <location>
        <position position="33"/>
    </location>
    <ligand>
        <name>3-phosphoshikimate</name>
        <dbReference type="ChEBI" id="CHEBI:145989"/>
    </ligand>
</feature>
<sequence length="509" mass="52203">MHSDPALSAREPWPAPPARGPLDATVALPGSKSLTARALVLAAVAEAPTTLTGVLRSRDTDLMLTALTALGARFEEIDGDPTRLRAYSAPLPAHVETGPDGAGRIDVGLAGTVMRFVPPLAAIADAPVVFDGDRAARLRPLSPLLDALAELGAEVTCLGEPGRLPVRVGPGDGALRRPVDPAHPERPHRVSVDASASSQFLSALLLVGPLLPGGLAVTAVGHITSLPHVTMTVAGLRERGIVVEGPEEPEEPEGPGEPGEPGSSAGPADPSADTSGSGRTWIVHPGRPAGGRAGIEPDLSNAGPFLAAALIAGGEVRLPGWPAPTTQAGDAWRELLPRLGGDVELRDGPEGVRTLVVRGAGASSLRGIDADLSAVGELTPVVAALAALASEHGHPSRLRGIAHLRGHETDRLAALVTEITRVGGIARQTDDGLMIDALPAGDRLHPALLRSYADHRIAAFAALIGLGVPGTELDDVECTSKTLPDFPALWAGMLGREPSRGLDQSGVPR</sequence>
<dbReference type="GO" id="GO:0005737">
    <property type="term" value="C:cytoplasm"/>
    <property type="evidence" value="ECO:0007669"/>
    <property type="project" value="UniProtKB-SubCell"/>
</dbReference>
<feature type="binding site" evidence="7">
    <location>
        <position position="199"/>
    </location>
    <ligand>
        <name>phosphoenolpyruvate</name>
        <dbReference type="ChEBI" id="CHEBI:58702"/>
    </ligand>
</feature>
<comment type="caution">
    <text evidence="10">The sequence shown here is derived from an EMBL/GenBank/DDBJ whole genome shotgun (WGS) entry which is preliminary data.</text>
</comment>
<organism evidence="10 11">
    <name type="scientific">Actinomyces massiliensis F0489</name>
    <dbReference type="NCBI Taxonomy" id="1125718"/>
    <lineage>
        <taxon>Bacteria</taxon>
        <taxon>Bacillati</taxon>
        <taxon>Actinomycetota</taxon>
        <taxon>Actinomycetes</taxon>
        <taxon>Actinomycetales</taxon>
        <taxon>Actinomycetaceae</taxon>
        <taxon>Actinomyces</taxon>
    </lineage>
</organism>
<feature type="binding site" evidence="7">
    <location>
        <position position="225"/>
    </location>
    <ligand>
        <name>3-phosphoshikimate</name>
        <dbReference type="ChEBI" id="CHEBI:145989"/>
    </ligand>
</feature>
<dbReference type="PROSITE" id="PS00104">
    <property type="entry name" value="EPSP_SYNTHASE_1"/>
    <property type="match status" value="1"/>
</dbReference>
<feature type="binding site" evidence="7">
    <location>
        <position position="198"/>
    </location>
    <ligand>
        <name>3-phosphoshikimate</name>
        <dbReference type="ChEBI" id="CHEBI:145989"/>
    </ligand>
</feature>
<evidence type="ECO:0000256" key="5">
    <source>
        <dbReference type="ARBA" id="ARBA00023141"/>
    </source>
</evidence>
<feature type="region of interest" description="Disordered" evidence="8">
    <location>
        <begin position="168"/>
        <end position="188"/>
    </location>
</feature>
<feature type="domain" description="Enolpyruvate transferase" evidence="9">
    <location>
        <begin position="20"/>
        <end position="248"/>
    </location>
</feature>
<feature type="binding site" evidence="7">
    <location>
        <position position="407"/>
    </location>
    <ligand>
        <name>3-phosphoshikimate</name>
        <dbReference type="ChEBI" id="CHEBI:145989"/>
    </ligand>
</feature>
<feature type="binding site" evidence="7">
    <location>
        <position position="32"/>
    </location>
    <ligand>
        <name>phosphoenolpyruvate</name>
        <dbReference type="ChEBI" id="CHEBI:58702"/>
    </ligand>
</feature>
<comment type="similarity">
    <text evidence="2 7">Belongs to the EPSP synthase family.</text>
</comment>
<evidence type="ECO:0000313" key="10">
    <source>
        <dbReference type="EMBL" id="EJF39588.1"/>
    </source>
</evidence>
<proteinExistence type="inferred from homology"/>
<keyword evidence="11" id="KW-1185">Reference proteome</keyword>
<accession>J1H2W1</accession>
<feature type="domain" description="Enolpyruvate transferase" evidence="9">
    <location>
        <begin position="274"/>
        <end position="487"/>
    </location>
</feature>
<dbReference type="EC" id="2.5.1.19" evidence="7"/>
<feature type="active site" description="Proton acceptor" evidence="7">
    <location>
        <position position="377"/>
    </location>
</feature>